<dbReference type="PROSITE" id="PS51670">
    <property type="entry name" value="SHKT"/>
    <property type="match status" value="1"/>
</dbReference>
<comment type="caution">
    <text evidence="3">The sequence shown here is derived from an EMBL/GenBank/DDBJ whole genome shotgun (WGS) entry which is preliminary data.</text>
</comment>
<dbReference type="SMART" id="SM00254">
    <property type="entry name" value="ShKT"/>
    <property type="match status" value="1"/>
</dbReference>
<proteinExistence type="predicted"/>
<organism evidence="3 4">
    <name type="scientific">Patella caerulea</name>
    <name type="common">Rayed Mediterranean limpet</name>
    <dbReference type="NCBI Taxonomy" id="87958"/>
    <lineage>
        <taxon>Eukaryota</taxon>
        <taxon>Metazoa</taxon>
        <taxon>Spiralia</taxon>
        <taxon>Lophotrochozoa</taxon>
        <taxon>Mollusca</taxon>
        <taxon>Gastropoda</taxon>
        <taxon>Patellogastropoda</taxon>
        <taxon>Patelloidea</taxon>
        <taxon>Patellidae</taxon>
        <taxon>Patella</taxon>
    </lineage>
</organism>
<dbReference type="AlphaFoldDB" id="A0AAN8G161"/>
<keyword evidence="1" id="KW-1015">Disulfide bond</keyword>
<dbReference type="EMBL" id="JAZGQO010000016">
    <property type="protein sequence ID" value="KAK6168342.1"/>
    <property type="molecule type" value="Genomic_DNA"/>
</dbReference>
<keyword evidence="4" id="KW-1185">Reference proteome</keyword>
<protein>
    <recommendedName>
        <fullName evidence="2">ShKT domain-containing protein</fullName>
    </recommendedName>
</protein>
<feature type="disulfide bond" evidence="1">
    <location>
        <begin position="107"/>
        <end position="120"/>
    </location>
</feature>
<accession>A0AAN8G161</accession>
<dbReference type="InterPro" id="IPR055471">
    <property type="entry name" value="DUF7043"/>
</dbReference>
<evidence type="ECO:0000256" key="1">
    <source>
        <dbReference type="PROSITE-ProRule" id="PRU01005"/>
    </source>
</evidence>
<dbReference type="Proteomes" id="UP001347796">
    <property type="component" value="Unassembled WGS sequence"/>
</dbReference>
<evidence type="ECO:0000313" key="4">
    <source>
        <dbReference type="Proteomes" id="UP001347796"/>
    </source>
</evidence>
<evidence type="ECO:0000313" key="3">
    <source>
        <dbReference type="EMBL" id="KAK6168342.1"/>
    </source>
</evidence>
<evidence type="ECO:0000259" key="2">
    <source>
        <dbReference type="PROSITE" id="PS51670"/>
    </source>
</evidence>
<dbReference type="Pfam" id="PF23070">
    <property type="entry name" value="DUF7043"/>
    <property type="match status" value="1"/>
</dbReference>
<dbReference type="InterPro" id="IPR003582">
    <property type="entry name" value="ShKT_dom"/>
</dbReference>
<feature type="disulfide bond" evidence="1">
    <location>
        <begin position="98"/>
        <end position="116"/>
    </location>
</feature>
<name>A0AAN8G161_PATCE</name>
<comment type="caution">
    <text evidence="1">Lacks conserved residue(s) required for the propagation of feature annotation.</text>
</comment>
<sequence>MIRTCRRIVLFSDKRLSCWSSWKTNEYIFIIAGETGMHPRYCLRFPIKMKGEFTVLIYFSVICPDEQDGKPPSGIQYYELRMKQKDEERCEDDDEDRCKIIEVQGLCAKEQDASHCRRTCGLCQHTTSTRQRCYFDPKLHGKWVLYDIDRIEDVTIERKRAVFSAFGQYYCRETGTNENQYKAVSIFTNGCAPRYTCFEFSRTNNNLLQYRASRSLRHDKEMEEICTFHEDPYPLLDTYRSSYFKNLILSGIKFLWPSYCGIDSTIPFNGTYYGEMCDGTISDWDEDTCTTKGTLTLQSRTCSPLTAPLELQCLAYIMHDTEELQQILITRSMDGKNEFNCWIIKSYIDGGKWPWRVMFKMPTTQCTPIPDTHMDVHRQPRAEFYLGDKDKSKLCKPAQNPDSVIPGVKVTIKPYVGEKEVSTFTKEDQDLELTNTDDFKHEPRSSKNGCHTSVDRSYQLLGIISLCWMGL</sequence>
<reference evidence="3 4" key="1">
    <citation type="submission" date="2024-01" db="EMBL/GenBank/DDBJ databases">
        <title>The genome of the rayed Mediterranean limpet Patella caerulea (Linnaeus, 1758).</title>
        <authorList>
            <person name="Anh-Thu Weber A."/>
            <person name="Halstead-Nussloch G."/>
        </authorList>
    </citation>
    <scope>NUCLEOTIDE SEQUENCE [LARGE SCALE GENOMIC DNA]</scope>
    <source>
        <strain evidence="3">AATW-2023a</strain>
        <tissue evidence="3">Whole specimen</tissue>
    </source>
</reference>
<feature type="domain" description="ShKT" evidence="2">
    <location>
        <begin position="90"/>
        <end position="123"/>
    </location>
</feature>
<gene>
    <name evidence="3" type="ORF">SNE40_020896</name>
</gene>